<name>A0ABS1Z950_9GAMM</name>
<evidence type="ECO:0000313" key="1">
    <source>
        <dbReference type="EMBL" id="MBM0748974.1"/>
    </source>
</evidence>
<evidence type="ECO:0000313" key="2">
    <source>
        <dbReference type="Proteomes" id="UP000809137"/>
    </source>
</evidence>
<gene>
    <name evidence="1" type="ORF">JJB79_16405</name>
</gene>
<organism evidence="1 2">
    <name type="scientific">Pantoea eucrina</name>
    <dbReference type="NCBI Taxonomy" id="472693"/>
    <lineage>
        <taxon>Bacteria</taxon>
        <taxon>Pseudomonadati</taxon>
        <taxon>Pseudomonadota</taxon>
        <taxon>Gammaproteobacteria</taxon>
        <taxon>Enterobacterales</taxon>
        <taxon>Erwiniaceae</taxon>
        <taxon>Pantoea</taxon>
    </lineage>
</organism>
<reference evidence="1 2" key="1">
    <citation type="submission" date="2021-01" db="EMBL/GenBank/DDBJ databases">
        <title>Complete genome sequence of Pantoea eucrina OB49, a heavy metal tolerant bacterium with PGPR potential isolated from wheat in Algeria.</title>
        <authorList>
            <person name="Lekired A."/>
            <person name="Ouzari I.H."/>
        </authorList>
    </citation>
    <scope>NUCLEOTIDE SEQUENCE [LARGE SCALE GENOMIC DNA]</scope>
    <source>
        <strain evidence="1 2">OB49</strain>
    </source>
</reference>
<protein>
    <submittedName>
        <fullName evidence="1">Uncharacterized protein</fullName>
    </submittedName>
</protein>
<sequence length="88" mass="10066">MPVSRAQLFTLRRMRNGTRYMMRGDKGYGIEVRYDVATGNRDDVSCRSLAPLMRSGLIRFKTKPTDMTRYYEVELTPQGVTAAKGNIQ</sequence>
<keyword evidence="2" id="KW-1185">Reference proteome</keyword>
<accession>A0ABS1Z950</accession>
<proteinExistence type="predicted"/>
<dbReference type="EMBL" id="JAFCXS010000015">
    <property type="protein sequence ID" value="MBM0748974.1"/>
    <property type="molecule type" value="Genomic_DNA"/>
</dbReference>
<comment type="caution">
    <text evidence="1">The sequence shown here is derived from an EMBL/GenBank/DDBJ whole genome shotgun (WGS) entry which is preliminary data.</text>
</comment>
<dbReference type="Proteomes" id="UP000809137">
    <property type="component" value="Unassembled WGS sequence"/>
</dbReference>